<gene>
    <name evidence="6" type="ORF">CAP_0537</name>
</gene>
<comment type="caution">
    <text evidence="6">The sequence shown here is derived from an EMBL/GenBank/DDBJ whole genome shotgun (WGS) entry which is preliminary data.</text>
</comment>
<keyword evidence="7" id="KW-1185">Reference proteome</keyword>
<dbReference type="InterPro" id="IPR013149">
    <property type="entry name" value="ADH-like_C"/>
</dbReference>
<dbReference type="InterPro" id="IPR020843">
    <property type="entry name" value="ER"/>
</dbReference>
<dbReference type="EMBL" id="ASRX01000108">
    <property type="protein sequence ID" value="EYF00503.1"/>
    <property type="molecule type" value="Genomic_DNA"/>
</dbReference>
<evidence type="ECO:0000256" key="1">
    <source>
        <dbReference type="ARBA" id="ARBA00022723"/>
    </source>
</evidence>
<dbReference type="Gene3D" id="3.90.180.10">
    <property type="entry name" value="Medium-chain alcohol dehydrogenases, catalytic domain"/>
    <property type="match status" value="1"/>
</dbReference>
<dbReference type="eggNOG" id="COG1063">
    <property type="taxonomic scope" value="Bacteria"/>
</dbReference>
<comment type="similarity">
    <text evidence="4">Belongs to the zinc-containing alcohol dehydrogenase family.</text>
</comment>
<protein>
    <submittedName>
        <fullName evidence="6">Alcohol dehydrogenase</fullName>
    </submittedName>
</protein>
<dbReference type="InterPro" id="IPR050129">
    <property type="entry name" value="Zn_alcohol_dh"/>
</dbReference>
<dbReference type="RefSeq" id="WP_231511992.1">
    <property type="nucleotide sequence ID" value="NZ_ASRX01000108.1"/>
</dbReference>
<reference evidence="6 7" key="1">
    <citation type="submission" date="2013-05" db="EMBL/GenBank/DDBJ databases">
        <title>Genome assembly of Chondromyces apiculatus DSM 436.</title>
        <authorList>
            <person name="Sharma G."/>
            <person name="Khatri I."/>
            <person name="Kaur C."/>
            <person name="Mayilraj S."/>
            <person name="Subramanian S."/>
        </authorList>
    </citation>
    <scope>NUCLEOTIDE SEQUENCE [LARGE SCALE GENOMIC DNA]</scope>
    <source>
        <strain evidence="6 7">DSM 436</strain>
    </source>
</reference>
<dbReference type="Pfam" id="PF08240">
    <property type="entry name" value="ADH_N"/>
    <property type="match status" value="1"/>
</dbReference>
<dbReference type="STRING" id="1192034.CAP_0537"/>
<dbReference type="InterPro" id="IPR013154">
    <property type="entry name" value="ADH-like_N"/>
</dbReference>
<keyword evidence="3" id="KW-0560">Oxidoreductase</keyword>
<evidence type="ECO:0000313" key="7">
    <source>
        <dbReference type="Proteomes" id="UP000019678"/>
    </source>
</evidence>
<dbReference type="SUPFAM" id="SSF50129">
    <property type="entry name" value="GroES-like"/>
    <property type="match status" value="1"/>
</dbReference>
<dbReference type="AlphaFoldDB" id="A0A017SU47"/>
<proteinExistence type="inferred from homology"/>
<dbReference type="PROSITE" id="PS00059">
    <property type="entry name" value="ADH_ZINC"/>
    <property type="match status" value="1"/>
</dbReference>
<accession>A0A017SU47</accession>
<dbReference type="InterPro" id="IPR011032">
    <property type="entry name" value="GroES-like_sf"/>
</dbReference>
<evidence type="ECO:0000256" key="2">
    <source>
        <dbReference type="ARBA" id="ARBA00022833"/>
    </source>
</evidence>
<organism evidence="6 7">
    <name type="scientific">Chondromyces apiculatus DSM 436</name>
    <dbReference type="NCBI Taxonomy" id="1192034"/>
    <lineage>
        <taxon>Bacteria</taxon>
        <taxon>Pseudomonadati</taxon>
        <taxon>Myxococcota</taxon>
        <taxon>Polyangia</taxon>
        <taxon>Polyangiales</taxon>
        <taxon>Polyangiaceae</taxon>
        <taxon>Chondromyces</taxon>
    </lineage>
</organism>
<dbReference type="SMART" id="SM00829">
    <property type="entry name" value="PKS_ER"/>
    <property type="match status" value="1"/>
</dbReference>
<evidence type="ECO:0000313" key="6">
    <source>
        <dbReference type="EMBL" id="EYF00503.1"/>
    </source>
</evidence>
<dbReference type="Proteomes" id="UP000019678">
    <property type="component" value="Unassembled WGS sequence"/>
</dbReference>
<feature type="domain" description="Enoyl reductase (ER)" evidence="5">
    <location>
        <begin position="11"/>
        <end position="344"/>
    </location>
</feature>
<dbReference type="Pfam" id="PF00107">
    <property type="entry name" value="ADH_zinc_N"/>
    <property type="match status" value="1"/>
</dbReference>
<comment type="cofactor">
    <cofactor evidence="4">
        <name>Zn(2+)</name>
        <dbReference type="ChEBI" id="CHEBI:29105"/>
    </cofactor>
</comment>
<dbReference type="PANTHER" id="PTHR43401">
    <property type="entry name" value="L-THREONINE 3-DEHYDROGENASE"/>
    <property type="match status" value="1"/>
</dbReference>
<dbReference type="CDD" id="cd08254">
    <property type="entry name" value="hydroxyacyl_CoA_DH"/>
    <property type="match status" value="1"/>
</dbReference>
<dbReference type="Gene3D" id="3.40.50.720">
    <property type="entry name" value="NAD(P)-binding Rossmann-like Domain"/>
    <property type="match status" value="1"/>
</dbReference>
<dbReference type="InterPro" id="IPR002328">
    <property type="entry name" value="ADH_Zn_CS"/>
</dbReference>
<sequence>MLAGRLDLTTGTFGMQEIPIPEPGPGEVRLKVEAAGICLSDVHLIDGTLPVKARRDFTQVTLGHEVAGVIDRLGPGVTPWQVGQRVLLHAGQVCGKCQPCLVRSGECLRVQTRGVDYDGGWAEYALARQDTVAAVPEDLPIEQAAILPDAVSTPYAALLETAALRPAESVGLWGIGGLGAHAVQIARLLGAAPILAFDLLPEARARALSFGADAAFDPREEDLRDKVRRATDGRGLDVAVDLAGVPAARAQAQALLGPRGRLVLVGVTPEALSVDNSLFFCTLMQQVRGHYGSTMGHLLQLVKLTRHRRLELSRSISALLPLADAPLGVERLAKKEGHPIRLILKP</sequence>
<dbReference type="GO" id="GO:0008270">
    <property type="term" value="F:zinc ion binding"/>
    <property type="evidence" value="ECO:0007669"/>
    <property type="project" value="InterPro"/>
</dbReference>
<evidence type="ECO:0000256" key="3">
    <source>
        <dbReference type="ARBA" id="ARBA00023002"/>
    </source>
</evidence>
<dbReference type="InterPro" id="IPR036291">
    <property type="entry name" value="NAD(P)-bd_dom_sf"/>
</dbReference>
<dbReference type="GO" id="GO:0016616">
    <property type="term" value="F:oxidoreductase activity, acting on the CH-OH group of donors, NAD or NADP as acceptor"/>
    <property type="evidence" value="ECO:0007669"/>
    <property type="project" value="UniProtKB-ARBA"/>
</dbReference>
<evidence type="ECO:0000256" key="4">
    <source>
        <dbReference type="RuleBase" id="RU361277"/>
    </source>
</evidence>
<evidence type="ECO:0000259" key="5">
    <source>
        <dbReference type="SMART" id="SM00829"/>
    </source>
</evidence>
<name>A0A017SU47_9BACT</name>
<keyword evidence="2 4" id="KW-0862">Zinc</keyword>
<keyword evidence="1 4" id="KW-0479">Metal-binding</keyword>
<dbReference type="PANTHER" id="PTHR43401:SF2">
    <property type="entry name" value="L-THREONINE 3-DEHYDROGENASE"/>
    <property type="match status" value="1"/>
</dbReference>
<dbReference type="SUPFAM" id="SSF51735">
    <property type="entry name" value="NAD(P)-binding Rossmann-fold domains"/>
    <property type="match status" value="1"/>
</dbReference>